<feature type="non-terminal residue" evidence="2">
    <location>
        <position position="143"/>
    </location>
</feature>
<feature type="transmembrane region" description="Helical" evidence="1">
    <location>
        <begin position="12"/>
        <end position="37"/>
    </location>
</feature>
<keyword evidence="1" id="KW-1133">Transmembrane helix</keyword>
<gene>
    <name evidence="2" type="ORF">PMAYCL1PPCAC_14213</name>
</gene>
<protein>
    <submittedName>
        <fullName evidence="2">Uncharacterized protein</fullName>
    </submittedName>
</protein>
<dbReference type="EMBL" id="BTRK01000003">
    <property type="protein sequence ID" value="GMR44018.1"/>
    <property type="molecule type" value="Genomic_DNA"/>
</dbReference>
<feature type="non-terminal residue" evidence="2">
    <location>
        <position position="1"/>
    </location>
</feature>
<dbReference type="Proteomes" id="UP001328107">
    <property type="component" value="Unassembled WGS sequence"/>
</dbReference>
<organism evidence="2 3">
    <name type="scientific">Pristionchus mayeri</name>
    <dbReference type="NCBI Taxonomy" id="1317129"/>
    <lineage>
        <taxon>Eukaryota</taxon>
        <taxon>Metazoa</taxon>
        <taxon>Ecdysozoa</taxon>
        <taxon>Nematoda</taxon>
        <taxon>Chromadorea</taxon>
        <taxon>Rhabditida</taxon>
        <taxon>Rhabditina</taxon>
        <taxon>Diplogasteromorpha</taxon>
        <taxon>Diplogasteroidea</taxon>
        <taxon>Neodiplogasteridae</taxon>
        <taxon>Pristionchus</taxon>
    </lineage>
</organism>
<evidence type="ECO:0000313" key="2">
    <source>
        <dbReference type="EMBL" id="GMR44018.1"/>
    </source>
</evidence>
<keyword evidence="3" id="KW-1185">Reference proteome</keyword>
<name>A0AAN4ZML4_9BILA</name>
<keyword evidence="1" id="KW-0472">Membrane</keyword>
<accession>A0AAN4ZML4</accession>
<keyword evidence="1" id="KW-0812">Transmembrane</keyword>
<comment type="caution">
    <text evidence="2">The sequence shown here is derived from an EMBL/GenBank/DDBJ whole genome shotgun (WGS) entry which is preliminary data.</text>
</comment>
<sequence>RHMEGRGVIRLLSTGLGVTGGIVMLMVIGGLIAFAIFRKKKNAILSLTAKVPKREELDAENGLTIIRREGQPDKYVVKGEDFKIMGPLVRARVHNDIPMKHLLDGQEGGDKIDKIFFDKTQNQAYFIGEVVEIVEADSISVSE</sequence>
<proteinExistence type="predicted"/>
<evidence type="ECO:0000256" key="1">
    <source>
        <dbReference type="SAM" id="Phobius"/>
    </source>
</evidence>
<evidence type="ECO:0000313" key="3">
    <source>
        <dbReference type="Proteomes" id="UP001328107"/>
    </source>
</evidence>
<dbReference type="AlphaFoldDB" id="A0AAN4ZML4"/>
<reference evidence="3" key="1">
    <citation type="submission" date="2022-10" db="EMBL/GenBank/DDBJ databases">
        <title>Genome assembly of Pristionchus species.</title>
        <authorList>
            <person name="Yoshida K."/>
            <person name="Sommer R.J."/>
        </authorList>
    </citation>
    <scope>NUCLEOTIDE SEQUENCE [LARGE SCALE GENOMIC DNA]</scope>
    <source>
        <strain evidence="3">RS5460</strain>
    </source>
</reference>